<dbReference type="InterPro" id="IPR036129">
    <property type="entry name" value="Glycerate_kinase_sf"/>
</dbReference>
<dbReference type="InterPro" id="IPR004381">
    <property type="entry name" value="Glycerate_kinase"/>
</dbReference>
<dbReference type="PANTHER" id="PTHR21599">
    <property type="entry name" value="GLYCERATE KINASE"/>
    <property type="match status" value="1"/>
</dbReference>
<dbReference type="GO" id="GO:0031388">
    <property type="term" value="P:organic acid phosphorylation"/>
    <property type="evidence" value="ECO:0007669"/>
    <property type="project" value="InterPro"/>
</dbReference>
<keyword evidence="2" id="KW-0808">Transferase</keyword>
<keyword evidence="3" id="KW-0418">Kinase</keyword>
<evidence type="ECO:0000313" key="4">
    <source>
        <dbReference type="EMBL" id="CAB4595849.1"/>
    </source>
</evidence>
<name>A0A6J6G7V0_9ZZZZ</name>
<organism evidence="4">
    <name type="scientific">freshwater metagenome</name>
    <dbReference type="NCBI Taxonomy" id="449393"/>
    <lineage>
        <taxon>unclassified sequences</taxon>
        <taxon>metagenomes</taxon>
        <taxon>ecological metagenomes</taxon>
    </lineage>
</organism>
<evidence type="ECO:0000256" key="2">
    <source>
        <dbReference type="ARBA" id="ARBA00022679"/>
    </source>
</evidence>
<dbReference type="Gene3D" id="3.40.50.10350">
    <property type="entry name" value="Glycerate kinase, domain 1"/>
    <property type="match status" value="1"/>
</dbReference>
<comment type="similarity">
    <text evidence="1">Belongs to the glycerate kinase type-1 family.</text>
</comment>
<dbReference type="Gene3D" id="3.90.1510.10">
    <property type="entry name" value="Glycerate kinase, domain 2"/>
    <property type="match status" value="1"/>
</dbReference>
<dbReference type="PIRSF" id="PIRSF006078">
    <property type="entry name" value="GlxK"/>
    <property type="match status" value="1"/>
</dbReference>
<evidence type="ECO:0000256" key="3">
    <source>
        <dbReference type="ARBA" id="ARBA00022777"/>
    </source>
</evidence>
<dbReference type="Pfam" id="PF02595">
    <property type="entry name" value="Gly_kinase"/>
    <property type="match status" value="1"/>
</dbReference>
<dbReference type="InterPro" id="IPR018197">
    <property type="entry name" value="Glycerate_kinase_RE-like"/>
</dbReference>
<protein>
    <submittedName>
        <fullName evidence="4">Unannotated protein</fullName>
    </submittedName>
</protein>
<dbReference type="PANTHER" id="PTHR21599:SF0">
    <property type="entry name" value="GLYCERATE KINASE"/>
    <property type="match status" value="1"/>
</dbReference>
<gene>
    <name evidence="4" type="ORF">UFOPK1795_00863</name>
</gene>
<evidence type="ECO:0000256" key="1">
    <source>
        <dbReference type="ARBA" id="ARBA00006284"/>
    </source>
</evidence>
<proteinExistence type="inferred from homology"/>
<dbReference type="InterPro" id="IPR018193">
    <property type="entry name" value="Glyc_kinase_flavodox-like_fold"/>
</dbReference>
<reference evidence="4" key="1">
    <citation type="submission" date="2020-05" db="EMBL/GenBank/DDBJ databases">
        <authorList>
            <person name="Chiriac C."/>
            <person name="Salcher M."/>
            <person name="Ghai R."/>
            <person name="Kavagutti S V."/>
        </authorList>
    </citation>
    <scope>NUCLEOTIDE SEQUENCE</scope>
</reference>
<dbReference type="NCBIfam" id="TIGR00045">
    <property type="entry name" value="glycerate kinase"/>
    <property type="match status" value="1"/>
</dbReference>
<dbReference type="SUPFAM" id="SSF110738">
    <property type="entry name" value="Glycerate kinase I"/>
    <property type="match status" value="1"/>
</dbReference>
<dbReference type="EMBL" id="CAEZUG010000050">
    <property type="protein sequence ID" value="CAB4595849.1"/>
    <property type="molecule type" value="Genomic_DNA"/>
</dbReference>
<dbReference type="AlphaFoldDB" id="A0A6J6G7V0"/>
<sequence length="357" mass="36588">MSRILIAPDSFKGSATSIEVARAIALGWHSVRPDDELIQIPFADGGEGSLLAIECARLDSERIFCPEVSPDAYWLLLDGSTAVVELAQTSGLTLLPALDPMGAHTFAFGQVLAMAAQDPRVEKIYCALGGSASTDGGVGALMALGFDFLDSHGVSVGLGGEALQKIASISISRAISPPRGGVFLLVDVQSPLLGAKGAASVFAPQKGATQEQVSELEYGLQHFATLTGQDDSPGSGAAGGSAFGLSTLWGATIENGAAKIADLCGIESALIGTDLVITGEGRLDSQSFQGKVVGHMSQRAAAAHVPIAYCVGSLEGVFPSQCIGGVSLSEIAGNSALAIHNADKYLFEAGMKLTRLL</sequence>
<accession>A0A6J6G7V0</accession>
<dbReference type="GO" id="GO:0008887">
    <property type="term" value="F:glycerate kinase activity"/>
    <property type="evidence" value="ECO:0007669"/>
    <property type="project" value="InterPro"/>
</dbReference>